<feature type="compositionally biased region" description="Low complexity" evidence="1">
    <location>
        <begin position="33"/>
        <end position="53"/>
    </location>
</feature>
<dbReference type="EMBL" id="OX459953">
    <property type="protein sequence ID" value="CAI9158657.1"/>
    <property type="molecule type" value="Genomic_DNA"/>
</dbReference>
<evidence type="ECO:0000313" key="2">
    <source>
        <dbReference type="EMBL" id="CAI9158657.1"/>
    </source>
</evidence>
<organism evidence="2 3">
    <name type="scientific">Rangifer tarandus platyrhynchus</name>
    <name type="common">Svalbard reindeer</name>
    <dbReference type="NCBI Taxonomy" id="3082113"/>
    <lineage>
        <taxon>Eukaryota</taxon>
        <taxon>Metazoa</taxon>
        <taxon>Chordata</taxon>
        <taxon>Craniata</taxon>
        <taxon>Vertebrata</taxon>
        <taxon>Euteleostomi</taxon>
        <taxon>Mammalia</taxon>
        <taxon>Eutheria</taxon>
        <taxon>Laurasiatheria</taxon>
        <taxon>Artiodactyla</taxon>
        <taxon>Ruminantia</taxon>
        <taxon>Pecora</taxon>
        <taxon>Cervidae</taxon>
        <taxon>Odocoileinae</taxon>
        <taxon>Rangifer</taxon>
    </lineage>
</organism>
<accession>A0ABN8YAP4</accession>
<feature type="compositionally biased region" description="Basic and acidic residues" evidence="1">
    <location>
        <begin position="12"/>
        <end position="30"/>
    </location>
</feature>
<evidence type="ECO:0000313" key="3">
    <source>
        <dbReference type="Proteomes" id="UP001176941"/>
    </source>
</evidence>
<gene>
    <name evidence="2" type="ORF">MRATA1EN1_LOCUS7619</name>
</gene>
<dbReference type="Proteomes" id="UP001176941">
    <property type="component" value="Chromosome 17"/>
</dbReference>
<keyword evidence="3" id="KW-1185">Reference proteome</keyword>
<evidence type="ECO:0000256" key="1">
    <source>
        <dbReference type="SAM" id="MobiDB-lite"/>
    </source>
</evidence>
<feature type="compositionally biased region" description="Basic residues" evidence="1">
    <location>
        <begin position="81"/>
        <end position="93"/>
    </location>
</feature>
<proteinExistence type="predicted"/>
<reference evidence="2" key="1">
    <citation type="submission" date="2023-04" db="EMBL/GenBank/DDBJ databases">
        <authorList>
            <consortium name="ELIXIR-Norway"/>
        </authorList>
    </citation>
    <scope>NUCLEOTIDE SEQUENCE [LARGE SCALE GENOMIC DNA]</scope>
</reference>
<protein>
    <submittedName>
        <fullName evidence="2">Uncharacterized protein</fullName>
    </submittedName>
</protein>
<name>A0ABN8YAP4_RANTA</name>
<sequence>MNCASAGNSRSRGGEGLEAEARVSREKRGQCDGSAAGEGEAGSRGRAARGSARLGKAADGACGQGERQTELLAGTGALRHALQRRRVTPRSRG</sequence>
<feature type="compositionally biased region" description="Polar residues" evidence="1">
    <location>
        <begin position="1"/>
        <end position="11"/>
    </location>
</feature>
<feature type="region of interest" description="Disordered" evidence="1">
    <location>
        <begin position="1"/>
        <end position="93"/>
    </location>
</feature>